<feature type="repeat" description="TPR" evidence="1">
    <location>
        <begin position="478"/>
        <end position="511"/>
    </location>
</feature>
<keyword evidence="2" id="KW-0812">Transmembrane</keyword>
<dbReference type="Gene3D" id="1.25.40.10">
    <property type="entry name" value="Tetratricopeptide repeat domain"/>
    <property type="match status" value="1"/>
</dbReference>
<dbReference type="InterPro" id="IPR029787">
    <property type="entry name" value="Nucleotide_cyclase"/>
</dbReference>
<dbReference type="GO" id="GO:0006171">
    <property type="term" value="P:cAMP biosynthetic process"/>
    <property type="evidence" value="ECO:0007669"/>
    <property type="project" value="TreeGrafter"/>
</dbReference>
<dbReference type="EMBL" id="CP001001">
    <property type="protein sequence ID" value="ACB26664.1"/>
    <property type="molecule type" value="Genomic_DNA"/>
</dbReference>
<evidence type="ECO:0000256" key="1">
    <source>
        <dbReference type="PROSITE-ProRule" id="PRU00339"/>
    </source>
</evidence>
<dbReference type="eggNOG" id="COG0457">
    <property type="taxonomic scope" value="Bacteria"/>
</dbReference>
<keyword evidence="2" id="KW-1133">Transmembrane helix</keyword>
<dbReference type="STRING" id="426355.Mrad2831_4701"/>
<accession>B1M705</accession>
<dbReference type="KEGG" id="mrd:Mrad2831_4701"/>
<keyword evidence="1" id="KW-0802">TPR repeat</keyword>
<dbReference type="SMART" id="SM00028">
    <property type="entry name" value="TPR"/>
    <property type="match status" value="2"/>
</dbReference>
<dbReference type="InterPro" id="IPR011990">
    <property type="entry name" value="TPR-like_helical_dom_sf"/>
</dbReference>
<dbReference type="InterPro" id="IPR019734">
    <property type="entry name" value="TPR_rpt"/>
</dbReference>
<dbReference type="OrthoDB" id="9807521at2"/>
<evidence type="ECO:0000313" key="4">
    <source>
        <dbReference type="EMBL" id="ACB26664.1"/>
    </source>
</evidence>
<feature type="transmembrane region" description="Helical" evidence="2">
    <location>
        <begin position="206"/>
        <end position="226"/>
    </location>
</feature>
<dbReference type="AlphaFoldDB" id="B1M705"/>
<dbReference type="GO" id="GO:0035556">
    <property type="term" value="P:intracellular signal transduction"/>
    <property type="evidence" value="ECO:0007669"/>
    <property type="project" value="InterPro"/>
</dbReference>
<dbReference type="PANTHER" id="PTHR43081">
    <property type="entry name" value="ADENYLATE CYCLASE, TERMINAL-DIFFERENTIATION SPECIFIC-RELATED"/>
    <property type="match status" value="1"/>
</dbReference>
<dbReference type="PROSITE" id="PS50005">
    <property type="entry name" value="TPR"/>
    <property type="match status" value="1"/>
</dbReference>
<dbReference type="eggNOG" id="COG5616">
    <property type="taxonomic scope" value="Bacteria"/>
</dbReference>
<dbReference type="RefSeq" id="WP_012321617.1">
    <property type="nucleotide sequence ID" value="NC_010505.1"/>
</dbReference>
<dbReference type="InterPro" id="IPR001054">
    <property type="entry name" value="A/G_cyclase"/>
</dbReference>
<dbReference type="SUPFAM" id="SSF55073">
    <property type="entry name" value="Nucleotide cyclase"/>
    <property type="match status" value="1"/>
</dbReference>
<dbReference type="SUPFAM" id="SSF48452">
    <property type="entry name" value="TPR-like"/>
    <property type="match status" value="1"/>
</dbReference>
<dbReference type="Gene3D" id="3.40.50.10070">
    <property type="entry name" value="TolB, N-terminal domain"/>
    <property type="match status" value="1"/>
</dbReference>
<proteinExistence type="predicted"/>
<dbReference type="PROSITE" id="PS50125">
    <property type="entry name" value="GUANYLATE_CYCLASE_2"/>
    <property type="match status" value="1"/>
</dbReference>
<evidence type="ECO:0000313" key="5">
    <source>
        <dbReference type="Proteomes" id="UP000006589"/>
    </source>
</evidence>
<reference evidence="4 5" key="1">
    <citation type="submission" date="2008-03" db="EMBL/GenBank/DDBJ databases">
        <title>Complete sequence of chromosome of Methylobacterium radiotolerans JCM 2831.</title>
        <authorList>
            <consortium name="US DOE Joint Genome Institute"/>
            <person name="Copeland A."/>
            <person name="Lucas S."/>
            <person name="Lapidus A."/>
            <person name="Glavina del Rio T."/>
            <person name="Dalin E."/>
            <person name="Tice H."/>
            <person name="Bruce D."/>
            <person name="Goodwin L."/>
            <person name="Pitluck S."/>
            <person name="Kiss H."/>
            <person name="Brettin T."/>
            <person name="Detter J.C."/>
            <person name="Han C."/>
            <person name="Kuske C.R."/>
            <person name="Schmutz J."/>
            <person name="Larimer F."/>
            <person name="Land M."/>
            <person name="Hauser L."/>
            <person name="Kyrpides N."/>
            <person name="Mikhailova N."/>
            <person name="Marx C.J."/>
            <person name="Richardson P."/>
        </authorList>
    </citation>
    <scope>NUCLEOTIDE SEQUENCE [LARGE SCALE GENOMIC DNA]</scope>
    <source>
        <strain evidence="5">ATCC 27329 / DSM 1819 / JCM 2831 / NBRC 15690 / NCIMB 10815 / 0-1</strain>
    </source>
</reference>
<dbReference type="eggNOG" id="COG2114">
    <property type="taxonomic scope" value="Bacteria"/>
</dbReference>
<gene>
    <name evidence="4" type="ordered locus">Mrad2831_4701</name>
</gene>
<dbReference type="Gene3D" id="3.30.70.1230">
    <property type="entry name" value="Nucleotide cyclase"/>
    <property type="match status" value="1"/>
</dbReference>
<dbReference type="HOGENOM" id="CLU_019981_0_0_5"/>
<dbReference type="GO" id="GO:0004016">
    <property type="term" value="F:adenylate cyclase activity"/>
    <property type="evidence" value="ECO:0007669"/>
    <property type="project" value="UniProtKB-ARBA"/>
</dbReference>
<sequence length="658" mass="72211">MDRPVERRLAAILITDIVGYSRMVSHDEAGTLRRLRALRREIIDPHIAAARGRIVKSTGDGVLAEFPSSVRAVNCAVAIQKAAATFNADRPEAEAMHMRIGINLGDVVAEPDGDLFGDGVNVAARLEPLAEAGGLCISRSIHDQVRDKLPYRFADHGKIELKNIARPIGVFALSAEAIAAIPDPPDEDERDPVLEPRAEAHRQRGLRAIVAAVLIGLGLASGAGLWGRATKTPTADHTLAVQAGLPPKPLPPLSLVVLPFANLSSDPEQEFFADGLTEDLTTDLSHLAGSFVIARNTAFTYKNKPVDVRQLGRDLGVRYVLEGSVRRANDKILLNAQLIETEAGSAIWSDRFEGERSRVGEIQTEFVARLARSLDVQLMRAESLRSLRERPNNPDASDLAMRGWAALNRIRTPENTRDGISYFEHALTIDKDLPSAQLGLARALSVLAGSGWSSDRQADVSRADDIVTPFLLANPTNALAHYIKGGVYRTRKQFDQATAELDQAIFYDPNFADAYDQAGLVRLLNGQSKEIFPFSMKAIRLSPQDPYVGYWTFHICHRHSHLAQWQQAVVWCNKSIAHTPYWAAYIDLATAYAWLGKKAEASRAVAELLKLMPGYTVQKWANFGVSDNPVFLEAYKAMVQGLRMAGLPEGMTDQSARK</sequence>
<dbReference type="GeneID" id="31780935"/>
<evidence type="ECO:0000259" key="3">
    <source>
        <dbReference type="PROSITE" id="PS50125"/>
    </source>
</evidence>
<dbReference type="SMART" id="SM00044">
    <property type="entry name" value="CYCc"/>
    <property type="match status" value="1"/>
</dbReference>
<dbReference type="CDD" id="cd07302">
    <property type="entry name" value="CHD"/>
    <property type="match status" value="1"/>
</dbReference>
<dbReference type="InterPro" id="IPR050697">
    <property type="entry name" value="Adenylyl/Guanylyl_Cyclase_3/4"/>
</dbReference>
<feature type="domain" description="Guanylate cyclase" evidence="3">
    <location>
        <begin position="11"/>
        <end position="127"/>
    </location>
</feature>
<dbReference type="Proteomes" id="UP000006589">
    <property type="component" value="Chromosome"/>
</dbReference>
<evidence type="ECO:0000256" key="2">
    <source>
        <dbReference type="SAM" id="Phobius"/>
    </source>
</evidence>
<dbReference type="Pfam" id="PF00211">
    <property type="entry name" value="Guanylate_cyc"/>
    <property type="match status" value="1"/>
</dbReference>
<organism evidence="4 5">
    <name type="scientific">Methylobacterium radiotolerans (strain ATCC 27329 / DSM 1819 / JCM 2831 / NBRC 15690 / NCIMB 10815 / 0-1)</name>
    <dbReference type="NCBI Taxonomy" id="426355"/>
    <lineage>
        <taxon>Bacteria</taxon>
        <taxon>Pseudomonadati</taxon>
        <taxon>Pseudomonadota</taxon>
        <taxon>Alphaproteobacteria</taxon>
        <taxon>Hyphomicrobiales</taxon>
        <taxon>Methylobacteriaceae</taxon>
        <taxon>Methylobacterium</taxon>
    </lineage>
</organism>
<keyword evidence="2" id="KW-0472">Membrane</keyword>
<dbReference type="PANTHER" id="PTHR43081:SF19">
    <property type="entry name" value="PH-SENSITIVE ADENYLATE CYCLASE RV1264"/>
    <property type="match status" value="1"/>
</dbReference>
<protein>
    <submittedName>
        <fullName evidence="4">Adenylate/guanylate cyclase with TPR repeats</fullName>
    </submittedName>
</protein>
<name>B1M705_METRJ</name>